<name>F4RKA2_MELLP</name>
<dbReference type="InParanoid" id="F4RKA2"/>
<dbReference type="Proteomes" id="UP000001072">
    <property type="component" value="Unassembled WGS sequence"/>
</dbReference>
<evidence type="ECO:0000256" key="9">
    <source>
        <dbReference type="RuleBase" id="RU361164"/>
    </source>
</evidence>
<evidence type="ECO:0000256" key="7">
    <source>
        <dbReference type="ARBA" id="ARBA00023295"/>
    </source>
</evidence>
<protein>
    <recommendedName>
        <fullName evidence="9">Glucanase</fullName>
        <ecNumber evidence="9">3.2.1.-</ecNumber>
    </recommendedName>
</protein>
<keyword evidence="7 9" id="KW-0326">Glycosidase</keyword>
<dbReference type="PANTHER" id="PTHR33753">
    <property type="entry name" value="1,4-BETA-D-GLUCAN CELLOBIOHYDROLASE B"/>
    <property type="match status" value="1"/>
</dbReference>
<dbReference type="EMBL" id="GL883105">
    <property type="protein sequence ID" value="EGG07216.1"/>
    <property type="molecule type" value="Genomic_DNA"/>
</dbReference>
<dbReference type="InterPro" id="IPR001722">
    <property type="entry name" value="Glyco_hydro_7"/>
</dbReference>
<evidence type="ECO:0000313" key="11">
    <source>
        <dbReference type="Proteomes" id="UP000001072"/>
    </source>
</evidence>
<comment type="similarity">
    <text evidence="2 9">Belongs to the glycosyl hydrolase 7 (cellulase C) family.</text>
</comment>
<evidence type="ECO:0000256" key="3">
    <source>
        <dbReference type="ARBA" id="ARBA00022801"/>
    </source>
</evidence>
<dbReference type="AlphaFoldDB" id="F4RKA2"/>
<dbReference type="GO" id="GO:0008810">
    <property type="term" value="F:cellulase activity"/>
    <property type="evidence" value="ECO:0007669"/>
    <property type="project" value="UniProtKB-EC"/>
</dbReference>
<dbReference type="InterPro" id="IPR037019">
    <property type="entry name" value="Glyco_hydro_7_sf"/>
</dbReference>
<keyword evidence="8 9" id="KW-0624">Polysaccharide degradation</keyword>
<dbReference type="RefSeq" id="XP_007409658.1">
    <property type="nucleotide sequence ID" value="XM_007409596.1"/>
</dbReference>
<keyword evidence="4 9" id="KW-0136">Cellulose degradation</keyword>
<dbReference type="Gene3D" id="2.70.100.10">
    <property type="entry name" value="Glycoside hydrolase, family 7, domain"/>
    <property type="match status" value="1"/>
</dbReference>
<dbReference type="HOGENOM" id="CLU_020817_3_2_1"/>
<dbReference type="VEuPathDB" id="FungiDB:MELLADRAFT_52463"/>
<evidence type="ECO:0000256" key="1">
    <source>
        <dbReference type="ARBA" id="ARBA00000966"/>
    </source>
</evidence>
<dbReference type="GeneID" id="18928822"/>
<dbReference type="PRINTS" id="PR00734">
    <property type="entry name" value="GLHYDRLASE7"/>
</dbReference>
<dbReference type="OrthoDB" id="412382at2759"/>
<accession>F4RKA2</accession>
<dbReference type="KEGG" id="mlr:MELLADRAFT_52463"/>
<dbReference type="InterPro" id="IPR013320">
    <property type="entry name" value="ConA-like_dom_sf"/>
</dbReference>
<evidence type="ECO:0000256" key="6">
    <source>
        <dbReference type="ARBA" id="ARBA00023277"/>
    </source>
</evidence>
<evidence type="ECO:0000313" key="10">
    <source>
        <dbReference type="EMBL" id="EGG07216.1"/>
    </source>
</evidence>
<organism evidence="11">
    <name type="scientific">Melampsora larici-populina (strain 98AG31 / pathotype 3-4-7)</name>
    <name type="common">Poplar leaf rust fungus</name>
    <dbReference type="NCBI Taxonomy" id="747676"/>
    <lineage>
        <taxon>Eukaryota</taxon>
        <taxon>Fungi</taxon>
        <taxon>Dikarya</taxon>
        <taxon>Basidiomycota</taxon>
        <taxon>Pucciniomycotina</taxon>
        <taxon>Pucciniomycetes</taxon>
        <taxon>Pucciniales</taxon>
        <taxon>Melampsoraceae</taxon>
        <taxon>Melampsora</taxon>
    </lineage>
</organism>
<reference evidence="11" key="1">
    <citation type="journal article" date="2011" name="Proc. Natl. Acad. Sci. U.S.A.">
        <title>Obligate biotrophy features unraveled by the genomic analysis of rust fungi.</title>
        <authorList>
            <person name="Duplessis S."/>
            <person name="Cuomo C.A."/>
            <person name="Lin Y.-C."/>
            <person name="Aerts A."/>
            <person name="Tisserant E."/>
            <person name="Veneault-Fourrey C."/>
            <person name="Joly D.L."/>
            <person name="Hacquard S."/>
            <person name="Amselem J."/>
            <person name="Cantarel B.L."/>
            <person name="Chiu R."/>
            <person name="Coutinho P.M."/>
            <person name="Feau N."/>
            <person name="Field M."/>
            <person name="Frey P."/>
            <person name="Gelhaye E."/>
            <person name="Goldberg J."/>
            <person name="Grabherr M.G."/>
            <person name="Kodira C.D."/>
            <person name="Kohler A."/>
            <person name="Kuees U."/>
            <person name="Lindquist E.A."/>
            <person name="Lucas S.M."/>
            <person name="Mago R."/>
            <person name="Mauceli E."/>
            <person name="Morin E."/>
            <person name="Murat C."/>
            <person name="Pangilinan J.L."/>
            <person name="Park R."/>
            <person name="Pearson M."/>
            <person name="Quesneville H."/>
            <person name="Rouhier N."/>
            <person name="Sakthikumar S."/>
            <person name="Salamov A.A."/>
            <person name="Schmutz J."/>
            <person name="Selles B."/>
            <person name="Shapiro H."/>
            <person name="Tanguay P."/>
            <person name="Tuskan G.A."/>
            <person name="Henrissat B."/>
            <person name="Van de Peer Y."/>
            <person name="Rouze P."/>
            <person name="Ellis J.G."/>
            <person name="Dodds P.N."/>
            <person name="Schein J.E."/>
            <person name="Zhong S."/>
            <person name="Hamelin R.C."/>
            <person name="Grigoriev I.V."/>
            <person name="Szabo L.J."/>
            <person name="Martin F."/>
        </authorList>
    </citation>
    <scope>NUCLEOTIDE SEQUENCE [LARGE SCALE GENOMIC DNA]</scope>
    <source>
        <strain evidence="11">98AG31 / pathotype 3-4-7</strain>
    </source>
</reference>
<keyword evidence="11" id="KW-1185">Reference proteome</keyword>
<evidence type="ECO:0000256" key="8">
    <source>
        <dbReference type="ARBA" id="ARBA00023326"/>
    </source>
</evidence>
<dbReference type="eggNOG" id="ENOG502QPHV">
    <property type="taxonomic scope" value="Eukaryota"/>
</dbReference>
<evidence type="ECO:0000256" key="2">
    <source>
        <dbReference type="ARBA" id="ARBA00006044"/>
    </source>
</evidence>
<dbReference type="PANTHER" id="PTHR33753:SF1">
    <property type="entry name" value="ENDO-BETA-1,4-GLUCANASE CELB"/>
    <property type="match status" value="1"/>
</dbReference>
<dbReference type="SUPFAM" id="SSF49899">
    <property type="entry name" value="Concanavalin A-like lectins/glucanases"/>
    <property type="match status" value="1"/>
</dbReference>
<evidence type="ECO:0000256" key="4">
    <source>
        <dbReference type="ARBA" id="ARBA00023001"/>
    </source>
</evidence>
<proteinExistence type="inferred from homology"/>
<comment type="catalytic activity">
    <reaction evidence="1">
        <text>Endohydrolysis of (1-&gt;4)-beta-D-glucosidic linkages in cellulose, lichenin and cereal beta-D-glucans.</text>
        <dbReference type="EC" id="3.2.1.4"/>
    </reaction>
</comment>
<dbReference type="GO" id="GO:0030245">
    <property type="term" value="P:cellulose catabolic process"/>
    <property type="evidence" value="ECO:0007669"/>
    <property type="project" value="UniProtKB-KW"/>
</dbReference>
<evidence type="ECO:0000256" key="5">
    <source>
        <dbReference type="ARBA" id="ARBA00023180"/>
    </source>
</evidence>
<dbReference type="EC" id="3.2.1.-" evidence="9"/>
<keyword evidence="5" id="KW-0325">Glycoprotein</keyword>
<keyword evidence="3 9" id="KW-0378">Hydrolase</keyword>
<keyword evidence="6" id="KW-0119">Carbohydrate metabolism</keyword>
<dbReference type="STRING" id="747676.F4RKA2"/>
<sequence length="457" mass="49437">MLIALSSFSYQSSTATAALIHVTSQADTALKERHPRLNFESCTKAKGCVKIKASVTLDATYRKFHSKEDPSKPCLVKGSWDPELCPNEVECLKNCVTDGVSDYSEFAGVSNPDDSSVSLKLVVENKETKAVSIGSRIYLLDDNGRYVIHKLKGKEISVDVDVSRIGCAVNGQFYLTEMSEDGGSKNQSFMNTAQPGSFSGTGYCSSACPADLAFIGTEINLELKRKGAIPKGACCNHMSLIGTNAFAQVMNAHSCAASGQKICTGKECEQGPEGICDRNGCEFNPYRIGSPDFFGPGKTVDSASPFKVVTQFITDAKGELSEVRRLYVQGGKIIENAHGGYPKLKSFNSITNEFCSESAKVFGGPDKFTDMGGLKHLSDSLDRGMVLVMSLWDDKGDDNMLWFDGAFPPDVDPKKPGISRGPCTRADSNATDFELKNPEAFVQFSNIRVGELDSTYT</sequence>
<dbReference type="Pfam" id="PF00840">
    <property type="entry name" value="Glyco_hydro_7"/>
    <property type="match status" value="1"/>
</dbReference>
<gene>
    <name evidence="10" type="ORF">MELLADRAFT_52463</name>
</gene>